<keyword evidence="4" id="KW-0479">Metal-binding</keyword>
<dbReference type="SUPFAM" id="SSF50022">
    <property type="entry name" value="ISP domain"/>
    <property type="match status" value="1"/>
</dbReference>
<keyword evidence="7" id="KW-0408">Iron</keyword>
<evidence type="ECO:0000256" key="8">
    <source>
        <dbReference type="ARBA" id="ARBA00023014"/>
    </source>
</evidence>
<evidence type="ECO:0000256" key="5">
    <source>
        <dbReference type="ARBA" id="ARBA00022989"/>
    </source>
</evidence>
<comment type="subcellular location">
    <subcellularLocation>
        <location evidence="1">Membrane</location>
    </subcellularLocation>
</comment>
<organism evidence="11">
    <name type="scientific">Medioppia subpectinata</name>
    <dbReference type="NCBI Taxonomy" id="1979941"/>
    <lineage>
        <taxon>Eukaryota</taxon>
        <taxon>Metazoa</taxon>
        <taxon>Ecdysozoa</taxon>
        <taxon>Arthropoda</taxon>
        <taxon>Chelicerata</taxon>
        <taxon>Arachnida</taxon>
        <taxon>Acari</taxon>
        <taxon>Acariformes</taxon>
        <taxon>Sarcoptiformes</taxon>
        <taxon>Oribatida</taxon>
        <taxon>Brachypylina</taxon>
        <taxon>Oppioidea</taxon>
        <taxon>Oppiidae</taxon>
        <taxon>Medioppia</taxon>
    </lineage>
</organism>
<keyword evidence="3" id="KW-0001">2Fe-2S</keyword>
<dbReference type="SUPFAM" id="SSF55961">
    <property type="entry name" value="Bet v1-like"/>
    <property type="match status" value="1"/>
</dbReference>
<evidence type="ECO:0000256" key="1">
    <source>
        <dbReference type="ARBA" id="ARBA00004370"/>
    </source>
</evidence>
<sequence length="377" mass="42758">MTSRDLPLNGVKPFEMCGKQCVAFRGGSGAVHVLSAYCPHLGANLGVGGHVVTESESGDDCIQCPFHGWRFGGDGQCKRIPNLNESELNTVKAVVKKWQTIEKNELIYVWHHSEDKDPNHYPQDFLGNNDYNLSLKGSFFRFMHCNYQITVENGSDLHHFNYIHQELIPYITSLTFSFDSTYDTETKPTITDRITIYLLGVELVTVPIKHCHVSPVTALLHIGTEDSILGTVLILGAVVPLQHERFSNLDVLAHGLTTNPLWLAFNQSAIKGATLVNDVYSVRSEVLKDEGKYSYLYLLMALEGWHCQQAIDQMVAEVHYQWYACINYGSQLVEYGIPELTKYVHEMMHQVRGNLWWSSICPRYIVGPQYDHYININ</sequence>
<evidence type="ECO:0000256" key="6">
    <source>
        <dbReference type="ARBA" id="ARBA00023002"/>
    </source>
</evidence>
<keyword evidence="6" id="KW-0560">Oxidoreductase</keyword>
<evidence type="ECO:0000256" key="2">
    <source>
        <dbReference type="ARBA" id="ARBA00022692"/>
    </source>
</evidence>
<dbReference type="EMBL" id="CAJPIZ010006353">
    <property type="protein sequence ID" value="CAG2109447.1"/>
    <property type="molecule type" value="Genomic_DNA"/>
</dbReference>
<evidence type="ECO:0000256" key="7">
    <source>
        <dbReference type="ARBA" id="ARBA00023004"/>
    </source>
</evidence>
<keyword evidence="5" id="KW-1133">Transmembrane helix</keyword>
<dbReference type="InterPro" id="IPR017941">
    <property type="entry name" value="Rieske_2Fe-2S"/>
</dbReference>
<dbReference type="SUPFAM" id="SSF48576">
    <property type="entry name" value="Terpenoid synthases"/>
    <property type="match status" value="1"/>
</dbReference>
<dbReference type="GO" id="GO:0016020">
    <property type="term" value="C:membrane"/>
    <property type="evidence" value="ECO:0007669"/>
    <property type="project" value="UniProtKB-SubCell"/>
</dbReference>
<dbReference type="OrthoDB" id="6538019at2759"/>
<dbReference type="InterPro" id="IPR008949">
    <property type="entry name" value="Isoprenoid_synthase_dom_sf"/>
</dbReference>
<dbReference type="UniPathway" id="UPA01020"/>
<evidence type="ECO:0000256" key="4">
    <source>
        <dbReference type="ARBA" id="ARBA00022723"/>
    </source>
</evidence>
<name>A0A7R9KTX6_9ACAR</name>
<dbReference type="PROSITE" id="PS51296">
    <property type="entry name" value="RIESKE"/>
    <property type="match status" value="1"/>
</dbReference>
<evidence type="ECO:0000313" key="12">
    <source>
        <dbReference type="Proteomes" id="UP000759131"/>
    </source>
</evidence>
<dbReference type="GO" id="GO:0005737">
    <property type="term" value="C:cytoplasm"/>
    <property type="evidence" value="ECO:0007669"/>
    <property type="project" value="TreeGrafter"/>
</dbReference>
<dbReference type="Gene3D" id="1.10.600.10">
    <property type="entry name" value="Farnesyl Diphosphate Synthase"/>
    <property type="match status" value="1"/>
</dbReference>
<dbReference type="GO" id="GO:0046872">
    <property type="term" value="F:metal ion binding"/>
    <property type="evidence" value="ECO:0007669"/>
    <property type="project" value="UniProtKB-KW"/>
</dbReference>
<dbReference type="PANTHER" id="PTHR21266:SF32">
    <property type="entry name" value="CHOLESTEROL 7-DESATURASE NVD"/>
    <property type="match status" value="1"/>
</dbReference>
<gene>
    <name evidence="11" type="ORF">OSB1V03_LOCUS9435</name>
</gene>
<dbReference type="PANTHER" id="PTHR21266">
    <property type="entry name" value="IRON-SULFUR DOMAIN CONTAINING PROTEIN"/>
    <property type="match status" value="1"/>
</dbReference>
<keyword evidence="9" id="KW-0472">Membrane</keyword>
<keyword evidence="12" id="KW-1185">Reference proteome</keyword>
<evidence type="ECO:0000313" key="11">
    <source>
        <dbReference type="EMBL" id="CAD7629017.1"/>
    </source>
</evidence>
<dbReference type="AlphaFoldDB" id="A0A7R9KTX6"/>
<reference evidence="11" key="1">
    <citation type="submission" date="2020-11" db="EMBL/GenBank/DDBJ databases">
        <authorList>
            <person name="Tran Van P."/>
        </authorList>
    </citation>
    <scope>NUCLEOTIDE SEQUENCE</scope>
</reference>
<evidence type="ECO:0000259" key="10">
    <source>
        <dbReference type="PROSITE" id="PS51296"/>
    </source>
</evidence>
<dbReference type="Gene3D" id="2.102.10.10">
    <property type="entry name" value="Rieske [2Fe-2S] iron-sulphur domain"/>
    <property type="match status" value="1"/>
</dbReference>
<keyword evidence="8" id="KW-0411">Iron-sulfur</keyword>
<feature type="domain" description="Rieske" evidence="10">
    <location>
        <begin position="1"/>
        <end position="109"/>
    </location>
</feature>
<dbReference type="GO" id="GO:0016491">
    <property type="term" value="F:oxidoreductase activity"/>
    <property type="evidence" value="ECO:0007669"/>
    <property type="project" value="UniProtKB-KW"/>
</dbReference>
<keyword evidence="2" id="KW-0812">Transmembrane</keyword>
<accession>A0A7R9KTX6</accession>
<dbReference type="Proteomes" id="UP000759131">
    <property type="component" value="Unassembled WGS sequence"/>
</dbReference>
<dbReference type="Pfam" id="PF00355">
    <property type="entry name" value="Rieske"/>
    <property type="match status" value="1"/>
</dbReference>
<evidence type="ECO:0000256" key="3">
    <source>
        <dbReference type="ARBA" id="ARBA00022714"/>
    </source>
</evidence>
<protein>
    <recommendedName>
        <fullName evidence="10">Rieske domain-containing protein</fullName>
    </recommendedName>
</protein>
<evidence type="ECO:0000256" key="9">
    <source>
        <dbReference type="ARBA" id="ARBA00023136"/>
    </source>
</evidence>
<dbReference type="InterPro" id="IPR036922">
    <property type="entry name" value="Rieske_2Fe-2S_sf"/>
</dbReference>
<dbReference type="InterPro" id="IPR050584">
    <property type="entry name" value="Cholesterol_7-desaturase"/>
</dbReference>
<dbReference type="GO" id="GO:0051537">
    <property type="term" value="F:2 iron, 2 sulfur cluster binding"/>
    <property type="evidence" value="ECO:0007669"/>
    <property type="project" value="UniProtKB-KW"/>
</dbReference>
<proteinExistence type="predicted"/>
<dbReference type="EMBL" id="OC860928">
    <property type="protein sequence ID" value="CAD7629017.1"/>
    <property type="molecule type" value="Genomic_DNA"/>
</dbReference>